<keyword evidence="3" id="KW-1185">Reference proteome</keyword>
<comment type="similarity">
    <text evidence="1">Belongs to the UPF0065 (bug) family.</text>
</comment>
<dbReference type="Proteomes" id="UP000091897">
    <property type="component" value="Chromosome"/>
</dbReference>
<accession>A0ABN4R8X0</accession>
<organism evidence="2 3">
    <name type="scientific">Bordetella bronchialis</name>
    <dbReference type="NCBI Taxonomy" id="463025"/>
    <lineage>
        <taxon>Bacteria</taxon>
        <taxon>Pseudomonadati</taxon>
        <taxon>Pseudomonadota</taxon>
        <taxon>Betaproteobacteria</taxon>
        <taxon>Burkholderiales</taxon>
        <taxon>Alcaligenaceae</taxon>
        <taxon>Bordetella</taxon>
    </lineage>
</organism>
<dbReference type="PANTHER" id="PTHR42928:SF5">
    <property type="entry name" value="BLR1237 PROTEIN"/>
    <property type="match status" value="1"/>
</dbReference>
<dbReference type="Pfam" id="PF03401">
    <property type="entry name" value="TctC"/>
    <property type="match status" value="1"/>
</dbReference>
<evidence type="ECO:0000256" key="1">
    <source>
        <dbReference type="ARBA" id="ARBA00006987"/>
    </source>
</evidence>
<name>A0ABN4R8X0_9BORD</name>
<dbReference type="InterPro" id="IPR005064">
    <property type="entry name" value="BUG"/>
</dbReference>
<dbReference type="Gene3D" id="3.40.190.10">
    <property type="entry name" value="Periplasmic binding protein-like II"/>
    <property type="match status" value="1"/>
</dbReference>
<dbReference type="InterPro" id="IPR042100">
    <property type="entry name" value="Bug_dom1"/>
</dbReference>
<sequence>MLAAGTAGARAASGAEAWPAGRPITWVVPYPPGGSTDVLGRSIAQQLNGPLGTTVIVENRPGATGTIGAALVARATPDGLTLLGTSIGPQAIAPHMMGKLPYDPVASFAPVITIGTIPHVLVVAARQPYSSVRALVEAALAAPGTLAFASGGTGTILQMQGELLQQQSGARFLHVPYKGDTPALQDTLGGQVQFMFAPAAAALPHVQSGALRALAVTSAARLSALPDTPTMTEEGYKDFVVEQWQAVFAPAGTPGGVIERLNAAIGAAIRTPAVAELADKLGITLAGGSPQQLDALRRADYDKWGRLIRDAHIKA</sequence>
<reference evidence="2 3" key="1">
    <citation type="submission" date="2016-06" db="EMBL/GenBank/DDBJ databases">
        <title>Complete genome sequences of Bordetella bronchialis and Bordetella flabilis.</title>
        <authorList>
            <person name="LiPuma J.J."/>
            <person name="Spilker T."/>
        </authorList>
    </citation>
    <scope>NUCLEOTIDE SEQUENCE [LARGE SCALE GENOMIC DNA]</scope>
    <source>
        <strain evidence="2 3">AU3182</strain>
    </source>
</reference>
<dbReference type="PANTHER" id="PTHR42928">
    <property type="entry name" value="TRICARBOXYLATE-BINDING PROTEIN"/>
    <property type="match status" value="1"/>
</dbReference>
<dbReference type="PIRSF" id="PIRSF017082">
    <property type="entry name" value="YflP"/>
    <property type="match status" value="1"/>
</dbReference>
<dbReference type="EMBL" id="CP016170">
    <property type="protein sequence ID" value="ANN69636.1"/>
    <property type="molecule type" value="Genomic_DNA"/>
</dbReference>
<dbReference type="Gene3D" id="3.40.190.150">
    <property type="entry name" value="Bordetella uptake gene, domain 1"/>
    <property type="match status" value="1"/>
</dbReference>
<gene>
    <name evidence="2" type="ORF">BAU06_13025</name>
</gene>
<dbReference type="CDD" id="cd13578">
    <property type="entry name" value="PBP2_Bug27"/>
    <property type="match status" value="1"/>
</dbReference>
<evidence type="ECO:0000313" key="2">
    <source>
        <dbReference type="EMBL" id="ANN69636.1"/>
    </source>
</evidence>
<evidence type="ECO:0000313" key="3">
    <source>
        <dbReference type="Proteomes" id="UP000091897"/>
    </source>
</evidence>
<protein>
    <submittedName>
        <fullName evidence="2">MFS transporter</fullName>
    </submittedName>
</protein>
<proteinExistence type="inferred from homology"/>
<dbReference type="SUPFAM" id="SSF53850">
    <property type="entry name" value="Periplasmic binding protein-like II"/>
    <property type="match status" value="1"/>
</dbReference>